<sequence>MTAPTIATALLGTDPHQRIRLLQTAIASLLMFAAAAAVNYLVWVGITPVWQGVVWTVFTLGTFAGFLLFIRLGFNRGLADPSLSAAQMVMAMLVSVWAYAIANAGRGAVFPAPMLTMMFGMYALTPGSIRRIGWFAVIVFGVVMGVMTQLKPTVYEPRVELVHFFVFSVMILTVSWLASQLSRLRNRLRTQKAELAHALERIQDLATHDELTGLFNRRHMQDLLHLEHQRCMRSGHPFCIVMLDLDHFKRINDAHGHAGGDAVLRAFADEAKACIRASDAIARWGGEEFLLLMTDTRASLGKLGVERLRERVTALRPPGVESSLPITLSAGLAEHRAGEPISETISRADQAVYLAKAQGRNRVVMG</sequence>
<dbReference type="Gene3D" id="3.30.70.270">
    <property type="match status" value="1"/>
</dbReference>
<feature type="transmembrane region" description="Helical" evidence="3">
    <location>
        <begin position="108"/>
        <end position="125"/>
    </location>
</feature>
<dbReference type="InterPro" id="IPR029787">
    <property type="entry name" value="Nucleotide_cyclase"/>
</dbReference>
<dbReference type="InterPro" id="IPR050469">
    <property type="entry name" value="Diguanylate_Cyclase"/>
</dbReference>
<comment type="caution">
    <text evidence="5">The sequence shown here is derived from an EMBL/GenBank/DDBJ whole genome shotgun (WGS) entry which is preliminary data.</text>
</comment>
<evidence type="ECO:0000256" key="2">
    <source>
        <dbReference type="ARBA" id="ARBA00034247"/>
    </source>
</evidence>
<feature type="transmembrane region" description="Helical" evidence="3">
    <location>
        <begin position="49"/>
        <end position="70"/>
    </location>
</feature>
<evidence type="ECO:0000256" key="1">
    <source>
        <dbReference type="ARBA" id="ARBA00012528"/>
    </source>
</evidence>
<comment type="catalytic activity">
    <reaction evidence="2">
        <text>2 GTP = 3',3'-c-di-GMP + 2 diphosphate</text>
        <dbReference type="Rhea" id="RHEA:24898"/>
        <dbReference type="ChEBI" id="CHEBI:33019"/>
        <dbReference type="ChEBI" id="CHEBI:37565"/>
        <dbReference type="ChEBI" id="CHEBI:58805"/>
        <dbReference type="EC" id="2.7.7.65"/>
    </reaction>
</comment>
<dbReference type="GO" id="GO:0005886">
    <property type="term" value="C:plasma membrane"/>
    <property type="evidence" value="ECO:0007669"/>
    <property type="project" value="TreeGrafter"/>
</dbReference>
<evidence type="ECO:0000256" key="3">
    <source>
        <dbReference type="SAM" id="Phobius"/>
    </source>
</evidence>
<dbReference type="PANTHER" id="PTHR45138">
    <property type="entry name" value="REGULATORY COMPONENTS OF SENSORY TRANSDUCTION SYSTEM"/>
    <property type="match status" value="1"/>
</dbReference>
<dbReference type="PROSITE" id="PS50887">
    <property type="entry name" value="GGDEF"/>
    <property type="match status" value="1"/>
</dbReference>
<feature type="transmembrane region" description="Helical" evidence="3">
    <location>
        <begin position="82"/>
        <end position="102"/>
    </location>
</feature>
<gene>
    <name evidence="5" type="ORF">DZC73_11660</name>
</gene>
<keyword evidence="3" id="KW-0812">Transmembrane</keyword>
<dbReference type="EMBL" id="QUSW01000003">
    <property type="protein sequence ID" value="RQP23996.1"/>
    <property type="molecule type" value="Genomic_DNA"/>
</dbReference>
<dbReference type="OrthoDB" id="9813903at2"/>
<dbReference type="PANTHER" id="PTHR45138:SF9">
    <property type="entry name" value="DIGUANYLATE CYCLASE DGCM-RELATED"/>
    <property type="match status" value="1"/>
</dbReference>
<dbReference type="NCBIfam" id="TIGR00254">
    <property type="entry name" value="GGDEF"/>
    <property type="match status" value="1"/>
</dbReference>
<feature type="transmembrane region" description="Helical" evidence="3">
    <location>
        <begin position="132"/>
        <end position="150"/>
    </location>
</feature>
<accession>A0A3N7HS05</accession>
<dbReference type="Pfam" id="PF00990">
    <property type="entry name" value="GGDEF"/>
    <property type="match status" value="1"/>
</dbReference>
<dbReference type="Proteomes" id="UP000267464">
    <property type="component" value="Unassembled WGS sequence"/>
</dbReference>
<dbReference type="GO" id="GO:1902201">
    <property type="term" value="P:negative regulation of bacterial-type flagellum-dependent cell motility"/>
    <property type="evidence" value="ECO:0007669"/>
    <property type="project" value="TreeGrafter"/>
</dbReference>
<evidence type="ECO:0000259" key="4">
    <source>
        <dbReference type="PROSITE" id="PS50887"/>
    </source>
</evidence>
<keyword evidence="6" id="KW-1185">Reference proteome</keyword>
<dbReference type="GO" id="GO:0043709">
    <property type="term" value="P:cell adhesion involved in single-species biofilm formation"/>
    <property type="evidence" value="ECO:0007669"/>
    <property type="project" value="TreeGrafter"/>
</dbReference>
<dbReference type="FunFam" id="3.30.70.270:FF:000001">
    <property type="entry name" value="Diguanylate cyclase domain protein"/>
    <property type="match status" value="1"/>
</dbReference>
<keyword evidence="3" id="KW-1133">Transmembrane helix</keyword>
<protein>
    <recommendedName>
        <fullName evidence="1">diguanylate cyclase</fullName>
        <ecNumber evidence="1">2.7.7.65</ecNumber>
    </recommendedName>
</protein>
<feature type="domain" description="GGDEF" evidence="4">
    <location>
        <begin position="236"/>
        <end position="366"/>
    </location>
</feature>
<feature type="transmembrane region" description="Helical" evidence="3">
    <location>
        <begin position="21"/>
        <end position="43"/>
    </location>
</feature>
<dbReference type="SMART" id="SM00267">
    <property type="entry name" value="GGDEF"/>
    <property type="match status" value="1"/>
</dbReference>
<dbReference type="EC" id="2.7.7.65" evidence="1"/>
<evidence type="ECO:0000313" key="5">
    <source>
        <dbReference type="EMBL" id="RQP23996.1"/>
    </source>
</evidence>
<dbReference type="CDD" id="cd01949">
    <property type="entry name" value="GGDEF"/>
    <property type="match status" value="1"/>
</dbReference>
<dbReference type="InterPro" id="IPR043128">
    <property type="entry name" value="Rev_trsase/Diguanyl_cyclase"/>
</dbReference>
<organism evidence="5 6">
    <name type="scientific">Piscinibacter terrae</name>
    <dbReference type="NCBI Taxonomy" id="2496871"/>
    <lineage>
        <taxon>Bacteria</taxon>
        <taxon>Pseudomonadati</taxon>
        <taxon>Pseudomonadota</taxon>
        <taxon>Betaproteobacteria</taxon>
        <taxon>Burkholderiales</taxon>
        <taxon>Sphaerotilaceae</taxon>
        <taxon>Piscinibacter</taxon>
    </lineage>
</organism>
<keyword evidence="3" id="KW-0472">Membrane</keyword>
<feature type="transmembrane region" description="Helical" evidence="3">
    <location>
        <begin position="162"/>
        <end position="179"/>
    </location>
</feature>
<dbReference type="SUPFAM" id="SSF55073">
    <property type="entry name" value="Nucleotide cyclase"/>
    <property type="match status" value="1"/>
</dbReference>
<reference evidence="5 6" key="2">
    <citation type="submission" date="2018-12" db="EMBL/GenBank/DDBJ databases">
        <title>Rhizobacter gummiphilus sp. nov., a rubber-degrading bacterium isolated from the soil of a botanical garden in Japan.</title>
        <authorList>
            <person name="Shunsuke S.S."/>
        </authorList>
    </citation>
    <scope>NUCLEOTIDE SEQUENCE [LARGE SCALE GENOMIC DNA]</scope>
    <source>
        <strain evidence="5 6">S-16</strain>
    </source>
</reference>
<proteinExistence type="predicted"/>
<dbReference type="RefSeq" id="WP_124540442.1">
    <property type="nucleotide sequence ID" value="NZ_QUSW01000003.1"/>
</dbReference>
<evidence type="ECO:0000313" key="6">
    <source>
        <dbReference type="Proteomes" id="UP000267464"/>
    </source>
</evidence>
<dbReference type="GO" id="GO:0052621">
    <property type="term" value="F:diguanylate cyclase activity"/>
    <property type="evidence" value="ECO:0007669"/>
    <property type="project" value="UniProtKB-EC"/>
</dbReference>
<dbReference type="AlphaFoldDB" id="A0A3N7HS05"/>
<dbReference type="InterPro" id="IPR000160">
    <property type="entry name" value="GGDEF_dom"/>
</dbReference>
<name>A0A3N7HS05_9BURK</name>
<reference evidence="5 6" key="1">
    <citation type="submission" date="2018-08" db="EMBL/GenBank/DDBJ databases">
        <authorList>
            <person name="Khan S.A."/>
            <person name="Jeon C.O."/>
            <person name="Chun B.H."/>
            <person name="Jeong S.E."/>
        </authorList>
    </citation>
    <scope>NUCLEOTIDE SEQUENCE [LARGE SCALE GENOMIC DNA]</scope>
    <source>
        <strain evidence="5 6">S-16</strain>
    </source>
</reference>